<protein>
    <submittedName>
        <fullName evidence="2">5'-nucleotidase, lipoprotein e(P4) family</fullName>
    </submittedName>
</protein>
<sequence length="271" mass="30803">MRKPLILITVFIVSLFIGCSEQSSRPNDLLNAVLWMQQSSEYEASALQAYKIAQNLLDKALADKNWTAALEQTGDYAQLPPAVILDVDETVLDNSPFEANLILNNASFSNTLWDKWCNEARAEAVPGAVEFCNYAAEKGVTVFYLTNRRQHLTEATRRNLQKAGFPLSDKTETVITRTDTGDKGPRRHKIAENYRILLLIGDNNGDFASGFTKAPSAQRHKMVKDYRDYWGTKWIVLPNPSYGDWESALYEYNYKLPETDKRALKLKKLRL</sequence>
<dbReference type="InterPro" id="IPR006423">
    <property type="entry name" value="Lipo_e_P4"/>
</dbReference>
<dbReference type="SFLD" id="SFLDG01125">
    <property type="entry name" value="C1.1:_Acid_Phosphatase_Like"/>
    <property type="match status" value="1"/>
</dbReference>
<dbReference type="Gene3D" id="3.40.50.1000">
    <property type="entry name" value="HAD superfamily/HAD-like"/>
    <property type="match status" value="1"/>
</dbReference>
<dbReference type="Pfam" id="PF03767">
    <property type="entry name" value="Acid_phosphat_B"/>
    <property type="match status" value="1"/>
</dbReference>
<dbReference type="PROSITE" id="PS51257">
    <property type="entry name" value="PROKAR_LIPOPROTEIN"/>
    <property type="match status" value="1"/>
</dbReference>
<dbReference type="SFLD" id="SFLDS00003">
    <property type="entry name" value="Haloacid_Dehalogenase"/>
    <property type="match status" value="1"/>
</dbReference>
<dbReference type="EMBL" id="DRQG01000130">
    <property type="protein sequence ID" value="HGY56780.1"/>
    <property type="molecule type" value="Genomic_DNA"/>
</dbReference>
<dbReference type="InterPro" id="IPR036412">
    <property type="entry name" value="HAD-like_sf"/>
</dbReference>
<evidence type="ECO:0000256" key="1">
    <source>
        <dbReference type="ARBA" id="ARBA00022729"/>
    </source>
</evidence>
<organism evidence="2">
    <name type="scientific">Caldithrix abyssi</name>
    <dbReference type="NCBI Taxonomy" id="187145"/>
    <lineage>
        <taxon>Bacteria</taxon>
        <taxon>Pseudomonadati</taxon>
        <taxon>Calditrichota</taxon>
        <taxon>Calditrichia</taxon>
        <taxon>Calditrichales</taxon>
        <taxon>Calditrichaceae</taxon>
        <taxon>Caldithrix</taxon>
    </lineage>
</organism>
<dbReference type="SUPFAM" id="SSF56784">
    <property type="entry name" value="HAD-like"/>
    <property type="match status" value="1"/>
</dbReference>
<reference evidence="2" key="1">
    <citation type="journal article" date="2020" name="mSystems">
        <title>Genome- and Community-Level Interaction Insights into Carbon Utilization and Element Cycling Functions of Hydrothermarchaeota in Hydrothermal Sediment.</title>
        <authorList>
            <person name="Zhou Z."/>
            <person name="Liu Y."/>
            <person name="Xu W."/>
            <person name="Pan J."/>
            <person name="Luo Z.H."/>
            <person name="Li M."/>
        </authorList>
    </citation>
    <scope>NUCLEOTIDE SEQUENCE [LARGE SCALE GENOMIC DNA]</scope>
    <source>
        <strain evidence="2">HyVt-577</strain>
    </source>
</reference>
<dbReference type="PIRSF" id="PIRSF019271">
    <property type="entry name" value="Acid_Ptase_C"/>
    <property type="match status" value="1"/>
</dbReference>
<dbReference type="CDD" id="cd07534">
    <property type="entry name" value="HAD_CAP"/>
    <property type="match status" value="1"/>
</dbReference>
<dbReference type="InterPro" id="IPR005519">
    <property type="entry name" value="Acid_phosphat_B-like"/>
</dbReference>
<dbReference type="GO" id="GO:0009279">
    <property type="term" value="C:cell outer membrane"/>
    <property type="evidence" value="ECO:0007669"/>
    <property type="project" value="InterPro"/>
</dbReference>
<proteinExistence type="predicted"/>
<accession>A0A7V4WW26</accession>
<keyword evidence="1" id="KW-0732">Signal</keyword>
<dbReference type="PANTHER" id="PTHR31284:SF10">
    <property type="entry name" value="ACID PHOSPHATASE-LIKE PROTEIN"/>
    <property type="match status" value="1"/>
</dbReference>
<keyword evidence="2" id="KW-0449">Lipoprotein</keyword>
<dbReference type="InterPro" id="IPR023214">
    <property type="entry name" value="HAD_sf"/>
</dbReference>
<name>A0A7V4WW26_CALAY</name>
<comment type="caution">
    <text evidence="2">The sequence shown here is derived from an EMBL/GenBank/DDBJ whole genome shotgun (WGS) entry which is preliminary data.</text>
</comment>
<dbReference type="NCBIfam" id="TIGR01533">
    <property type="entry name" value="lipo_e_P4"/>
    <property type="match status" value="1"/>
</dbReference>
<evidence type="ECO:0000313" key="2">
    <source>
        <dbReference type="EMBL" id="HGY56780.1"/>
    </source>
</evidence>
<dbReference type="PANTHER" id="PTHR31284">
    <property type="entry name" value="ACID PHOSPHATASE-LIKE PROTEIN"/>
    <property type="match status" value="1"/>
</dbReference>
<dbReference type="AlphaFoldDB" id="A0A7V4WW26"/>
<gene>
    <name evidence="2" type="ORF">ENK44_13825</name>
</gene>
<dbReference type="Proteomes" id="UP000885779">
    <property type="component" value="Unassembled WGS sequence"/>
</dbReference>